<dbReference type="Proteomes" id="UP000504633">
    <property type="component" value="Unplaced"/>
</dbReference>
<dbReference type="PROSITE" id="PS51489">
    <property type="entry name" value="BUB1_N"/>
    <property type="match status" value="1"/>
</dbReference>
<dbReference type="CDD" id="cd13981">
    <property type="entry name" value="STKc_Bub1_BubR1"/>
    <property type="match status" value="1"/>
</dbReference>
<dbReference type="KEGG" id="dhe:111603937"/>
<keyword evidence="11" id="KW-1185">Reference proteome</keyword>
<dbReference type="PANTHER" id="PTHR14030:SF4">
    <property type="entry name" value="BUB1 KINASE, ISOFORM A-RELATED"/>
    <property type="match status" value="1"/>
</dbReference>
<dbReference type="Gene3D" id="1.10.510.10">
    <property type="entry name" value="Transferase(Phosphotransferase) domain 1"/>
    <property type="match status" value="1"/>
</dbReference>
<feature type="region of interest" description="Disordered" evidence="8">
    <location>
        <begin position="454"/>
        <end position="479"/>
    </location>
</feature>
<evidence type="ECO:0000256" key="5">
    <source>
        <dbReference type="ARBA" id="ARBA00022840"/>
    </source>
</evidence>
<evidence type="ECO:0000256" key="6">
    <source>
        <dbReference type="ARBA" id="ARBA00023328"/>
    </source>
</evidence>
<protein>
    <submittedName>
        <fullName evidence="12">Ras guanine nucleotide exchange factor P</fullName>
    </submittedName>
</protein>
<dbReference type="CTD" id="699"/>
<feature type="compositionally biased region" description="Acidic residues" evidence="8">
    <location>
        <begin position="508"/>
        <end position="535"/>
    </location>
</feature>
<organism evidence="11 12">
    <name type="scientific">Drosophila hydei</name>
    <name type="common">Fruit fly</name>
    <dbReference type="NCBI Taxonomy" id="7224"/>
    <lineage>
        <taxon>Eukaryota</taxon>
        <taxon>Metazoa</taxon>
        <taxon>Ecdysozoa</taxon>
        <taxon>Arthropoda</taxon>
        <taxon>Hexapoda</taxon>
        <taxon>Insecta</taxon>
        <taxon>Pterygota</taxon>
        <taxon>Neoptera</taxon>
        <taxon>Endopterygota</taxon>
        <taxon>Diptera</taxon>
        <taxon>Brachycera</taxon>
        <taxon>Muscomorpha</taxon>
        <taxon>Ephydroidea</taxon>
        <taxon>Drosophilidae</taxon>
        <taxon>Drosophila</taxon>
    </lineage>
</organism>
<dbReference type="PROSITE" id="PS50011">
    <property type="entry name" value="PROTEIN_KINASE_DOM"/>
    <property type="match status" value="1"/>
</dbReference>
<dbReference type="GeneID" id="111603937"/>
<feature type="binding site" evidence="7">
    <location>
        <position position="906"/>
    </location>
    <ligand>
        <name>ATP</name>
        <dbReference type="ChEBI" id="CHEBI:30616"/>
    </ligand>
</feature>
<dbReference type="OrthoDB" id="248495at2759"/>
<dbReference type="Gene3D" id="1.25.40.430">
    <property type="match status" value="1"/>
</dbReference>
<dbReference type="GO" id="GO:0007094">
    <property type="term" value="P:mitotic spindle assembly checkpoint signaling"/>
    <property type="evidence" value="ECO:0007669"/>
    <property type="project" value="InterPro"/>
</dbReference>
<keyword evidence="2" id="KW-0158">Chromosome</keyword>
<dbReference type="InterPro" id="IPR008271">
    <property type="entry name" value="Ser/Thr_kinase_AS"/>
</dbReference>
<feature type="compositionally biased region" description="Basic and acidic residues" evidence="8">
    <location>
        <begin position="459"/>
        <end position="471"/>
    </location>
</feature>
<evidence type="ECO:0000256" key="7">
    <source>
        <dbReference type="PROSITE-ProRule" id="PRU10141"/>
    </source>
</evidence>
<evidence type="ECO:0000256" key="1">
    <source>
        <dbReference type="ARBA" id="ARBA00004629"/>
    </source>
</evidence>
<dbReference type="PROSITE" id="PS00108">
    <property type="entry name" value="PROTEIN_KINASE_ST"/>
    <property type="match status" value="1"/>
</dbReference>
<dbReference type="GO" id="GO:0000776">
    <property type="term" value="C:kinetochore"/>
    <property type="evidence" value="ECO:0007669"/>
    <property type="project" value="UniProtKB-KW"/>
</dbReference>
<dbReference type="InterPro" id="IPR000719">
    <property type="entry name" value="Prot_kinase_dom"/>
</dbReference>
<dbReference type="GO" id="GO:0005524">
    <property type="term" value="F:ATP binding"/>
    <property type="evidence" value="ECO:0007669"/>
    <property type="project" value="UniProtKB-UniRule"/>
</dbReference>
<dbReference type="InterPro" id="IPR011009">
    <property type="entry name" value="Kinase-like_dom_sf"/>
</dbReference>
<dbReference type="InterPro" id="IPR017441">
    <property type="entry name" value="Protein_kinase_ATP_BS"/>
</dbReference>
<feature type="region of interest" description="Disordered" evidence="8">
    <location>
        <begin position="505"/>
        <end position="560"/>
    </location>
</feature>
<evidence type="ECO:0000313" key="11">
    <source>
        <dbReference type="Proteomes" id="UP000504633"/>
    </source>
</evidence>
<dbReference type="FunFam" id="1.10.510.10:FF:000807">
    <property type="entry name" value="Checkpoint serine/threonine-protein kinase bub1"/>
    <property type="match status" value="1"/>
</dbReference>
<evidence type="ECO:0000256" key="3">
    <source>
        <dbReference type="ARBA" id="ARBA00022741"/>
    </source>
</evidence>
<dbReference type="SUPFAM" id="SSF56112">
    <property type="entry name" value="Protein kinase-like (PK-like)"/>
    <property type="match status" value="1"/>
</dbReference>
<dbReference type="OMA" id="NCEKGVG"/>
<feature type="region of interest" description="Disordered" evidence="8">
    <location>
        <begin position="188"/>
        <end position="207"/>
    </location>
</feature>
<proteinExistence type="predicted"/>
<keyword evidence="4" id="KW-0995">Kinetochore</keyword>
<dbReference type="RefSeq" id="XP_023177534.2">
    <property type="nucleotide sequence ID" value="XM_023321766.2"/>
</dbReference>
<feature type="region of interest" description="Disordered" evidence="8">
    <location>
        <begin position="216"/>
        <end position="237"/>
    </location>
</feature>
<dbReference type="AlphaFoldDB" id="A0A6J1M8E1"/>
<dbReference type="InterPro" id="IPR015661">
    <property type="entry name" value="Bub1/Mad3"/>
</dbReference>
<reference evidence="12" key="1">
    <citation type="submission" date="2025-08" db="UniProtKB">
        <authorList>
            <consortium name="RefSeq"/>
        </authorList>
    </citation>
    <scope>IDENTIFICATION</scope>
    <source>
        <strain evidence="12">15085-1641.00</strain>
        <tissue evidence="12">Whole body</tissue>
    </source>
</reference>
<dbReference type="InterPro" id="IPR013212">
    <property type="entry name" value="Mad3/Bub1_I"/>
</dbReference>
<comment type="subcellular location">
    <subcellularLocation>
        <location evidence="1">Chromosome</location>
        <location evidence="1">Centromere</location>
        <location evidence="1">Kinetochore</location>
    </subcellularLocation>
</comment>
<name>A0A6J1M8E1_DROHY</name>
<dbReference type="Pfam" id="PF08311">
    <property type="entry name" value="Mad3_BUB1_I"/>
    <property type="match status" value="1"/>
</dbReference>
<evidence type="ECO:0000259" key="10">
    <source>
        <dbReference type="PROSITE" id="PS51489"/>
    </source>
</evidence>
<keyword evidence="6" id="KW-0137">Centromere</keyword>
<dbReference type="SMART" id="SM00220">
    <property type="entry name" value="S_TKc"/>
    <property type="match status" value="1"/>
</dbReference>
<evidence type="ECO:0000256" key="8">
    <source>
        <dbReference type="SAM" id="MobiDB-lite"/>
    </source>
</evidence>
<feature type="compositionally biased region" description="Polar residues" evidence="8">
    <location>
        <begin position="657"/>
        <end position="667"/>
    </location>
</feature>
<dbReference type="GO" id="GO:0032991">
    <property type="term" value="C:protein-containing complex"/>
    <property type="evidence" value="ECO:0007669"/>
    <property type="project" value="UniProtKB-ARBA"/>
</dbReference>
<dbReference type="PANTHER" id="PTHR14030">
    <property type="entry name" value="MITOTIC CHECKPOINT SERINE/THREONINE-PROTEIN KINASE BUB1"/>
    <property type="match status" value="1"/>
</dbReference>
<feature type="domain" description="Protein kinase" evidence="9">
    <location>
        <begin position="877"/>
        <end position="1162"/>
    </location>
</feature>
<keyword evidence="3 7" id="KW-0547">Nucleotide-binding</keyword>
<dbReference type="GO" id="GO:0051754">
    <property type="term" value="P:meiotic sister chromatid cohesion, centromeric"/>
    <property type="evidence" value="ECO:0007669"/>
    <property type="project" value="TreeGrafter"/>
</dbReference>
<keyword evidence="5 7" id="KW-0067">ATP-binding</keyword>
<dbReference type="GO" id="GO:0005634">
    <property type="term" value="C:nucleus"/>
    <property type="evidence" value="ECO:0007669"/>
    <property type="project" value="TreeGrafter"/>
</dbReference>
<evidence type="ECO:0000256" key="2">
    <source>
        <dbReference type="ARBA" id="ARBA00022454"/>
    </source>
</evidence>
<gene>
    <name evidence="12" type="primary">LOC111603937</name>
</gene>
<feature type="region of interest" description="Disordered" evidence="8">
    <location>
        <begin position="639"/>
        <end position="673"/>
    </location>
</feature>
<evidence type="ECO:0000259" key="9">
    <source>
        <dbReference type="PROSITE" id="PS50011"/>
    </source>
</evidence>
<evidence type="ECO:0000256" key="4">
    <source>
        <dbReference type="ARBA" id="ARBA00022838"/>
    </source>
</evidence>
<dbReference type="GO" id="GO:0004672">
    <property type="term" value="F:protein kinase activity"/>
    <property type="evidence" value="ECO:0007669"/>
    <property type="project" value="InterPro"/>
</dbReference>
<feature type="compositionally biased region" description="Low complexity" evidence="8">
    <location>
        <begin position="188"/>
        <end position="199"/>
    </location>
</feature>
<dbReference type="SMART" id="SM00777">
    <property type="entry name" value="Mad3_BUB1_I"/>
    <property type="match status" value="1"/>
</dbReference>
<dbReference type="Pfam" id="PF00069">
    <property type="entry name" value="Pkinase"/>
    <property type="match status" value="1"/>
</dbReference>
<feature type="compositionally biased region" description="Low complexity" evidence="8">
    <location>
        <begin position="272"/>
        <end position="289"/>
    </location>
</feature>
<evidence type="ECO:0000313" key="12">
    <source>
        <dbReference type="RefSeq" id="XP_023177534.2"/>
    </source>
</evidence>
<dbReference type="PROSITE" id="PS00107">
    <property type="entry name" value="PROTEIN_KINASE_ATP"/>
    <property type="match status" value="1"/>
</dbReference>
<feature type="region of interest" description="Disordered" evidence="8">
    <location>
        <begin position="272"/>
        <end position="297"/>
    </location>
</feature>
<sequence length="1162" mass="132485">MAMHSYMRANPNQTQTNSVNVNLSPEEVNNFLKDKQAWEHAISLYQGPDPLDHWYNYICWYENHAHSDPDRKFRETLERCLTVYEHDDYYRQDVRLVRLWLKYIAMQTDQLRFYQVLFQRGTGRQVAAFYIGWASYYEAHEQFKDAEAVFNLAFQEKAHSNAELQSAHAKFTYGRSMFFQQQQQQQQVQQLQQQQQQQHQPPPPHDALQQLTAYTQTHHQQQEHQHQHQQQQQQVYPHPAAATALRPHHLHQDNFHQYQQHPQELAYLPHIHGQQQQQQAPPTHYQQQEQPPPSVPARFEQQFHQPAPATAPNQLVGHPHYSPILHQNRPATNACYGPQVQEQIEQVAVPATSNEGYPQQQEQVEGTLTEVGGVRLPRNFHAYGRNNHETWKPALTLEEPDDPSRVCHYAKQLVYPAGAGIEYSPEELLARKYTELLEQRKQVAQAQAPLQPLNVKVQEPAEHDQQLKKEPTYQAGQHQQQLYNSYQTETSYYMTEVDGELYAQNNDVPEEGNSDGDGEEEGEEPEQSDEESDGEGSERQDNGSEPVKQEYSNGVDGGMHFSAKTTYEQQNRSIRIKFKKERTLESSTYSAYTIESIYHQQQELPSPAPEPAAVPAPATAPIHKHIASPKIVQDWSGANAMPRQRNGSHHFHPYMLGQTSTPKSTANESRRARAKAKLGKFQRELCSNSNSSCSVPDQVANGVDAGPIHADSEAAAAPIHNATFNDNANFSFSSAGGHDNSNNSLALAVDGLHVRDASQLASVGNNKSQHANNNNNLTTQNATNTADFSTFQENSYFATQHDSEAQERRLSKALETIERHLEKASIDPFNSELCRAFLTKLNFPGDNDEHASYKVVQTLLPKISNTRTLNVLDSVQFNIDKEVGRGSYGAVYKATDTRTGNVVALKYQKPPNTWEIYICDQVLRRIRDPQVLPGLMDISTAIIAPNASLIATEFSPFGSLLDINNKIRQATRKVMHESLVMHFSAQICNIVDHLHKQRIIHADIKPDNFLLMRVPSVDSGEPSLRLIDFGCAIDLSLFPGGEHTKFSKVVQTDGFTCIEMQEGRSWSYETDLFCIASTVHVMLFGEYMQPEKRAAGWEIRQKVPRYLKKHVWSKFFCDLLNMQADKLPQLQQMRNIFDDECCRMDSELQKQIRTLSNILHRR</sequence>
<accession>A0A6J1M8E1</accession>
<feature type="domain" description="BUB1 N-terminal" evidence="10">
    <location>
        <begin position="38"/>
        <end position="193"/>
    </location>
</feature>